<dbReference type="HOGENOM" id="CLU_2739478_0_0_1"/>
<name>A0A0C2W8Y6_AMAMK</name>
<accession>A0A0C2W8Y6</accession>
<evidence type="ECO:0000313" key="2">
    <source>
        <dbReference type="Proteomes" id="UP000054549"/>
    </source>
</evidence>
<keyword evidence="2" id="KW-1185">Reference proteome</keyword>
<proteinExistence type="predicted"/>
<dbReference type="Proteomes" id="UP000054549">
    <property type="component" value="Unassembled WGS sequence"/>
</dbReference>
<evidence type="ECO:0000313" key="1">
    <source>
        <dbReference type="EMBL" id="KIL57657.1"/>
    </source>
</evidence>
<dbReference type="EMBL" id="KN818361">
    <property type="protein sequence ID" value="KIL57657.1"/>
    <property type="molecule type" value="Genomic_DNA"/>
</dbReference>
<organism evidence="1 2">
    <name type="scientific">Amanita muscaria (strain Koide BX008)</name>
    <dbReference type="NCBI Taxonomy" id="946122"/>
    <lineage>
        <taxon>Eukaryota</taxon>
        <taxon>Fungi</taxon>
        <taxon>Dikarya</taxon>
        <taxon>Basidiomycota</taxon>
        <taxon>Agaricomycotina</taxon>
        <taxon>Agaricomycetes</taxon>
        <taxon>Agaricomycetidae</taxon>
        <taxon>Agaricales</taxon>
        <taxon>Pluteineae</taxon>
        <taxon>Amanitaceae</taxon>
        <taxon>Amanita</taxon>
    </lineage>
</organism>
<dbReference type="InParanoid" id="A0A0C2W8Y6"/>
<dbReference type="AlphaFoldDB" id="A0A0C2W8Y6"/>
<reference evidence="1 2" key="1">
    <citation type="submission" date="2014-04" db="EMBL/GenBank/DDBJ databases">
        <title>Evolutionary Origins and Diversification of the Mycorrhizal Mutualists.</title>
        <authorList>
            <consortium name="DOE Joint Genome Institute"/>
            <consortium name="Mycorrhizal Genomics Consortium"/>
            <person name="Kohler A."/>
            <person name="Kuo A."/>
            <person name="Nagy L.G."/>
            <person name="Floudas D."/>
            <person name="Copeland A."/>
            <person name="Barry K.W."/>
            <person name="Cichocki N."/>
            <person name="Veneault-Fourrey C."/>
            <person name="LaButti K."/>
            <person name="Lindquist E.A."/>
            <person name="Lipzen A."/>
            <person name="Lundell T."/>
            <person name="Morin E."/>
            <person name="Murat C."/>
            <person name="Riley R."/>
            <person name="Ohm R."/>
            <person name="Sun H."/>
            <person name="Tunlid A."/>
            <person name="Henrissat B."/>
            <person name="Grigoriev I.V."/>
            <person name="Hibbett D.S."/>
            <person name="Martin F."/>
        </authorList>
    </citation>
    <scope>NUCLEOTIDE SEQUENCE [LARGE SCALE GENOMIC DNA]</scope>
    <source>
        <strain evidence="1 2">Koide BX008</strain>
    </source>
</reference>
<sequence length="71" mass="7769">MPNHAHTFALLDENDRTALRIYRPPQLQADTIRGLVMNAGTIHSHMIATISGITTSEGVCGRYDDYRGGAV</sequence>
<gene>
    <name evidence="1" type="ORF">M378DRAFT_375406</name>
</gene>
<protein>
    <submittedName>
        <fullName evidence="1">Uncharacterized protein</fullName>
    </submittedName>
</protein>